<dbReference type="InterPro" id="IPR016032">
    <property type="entry name" value="Sig_transdc_resp-reg_C-effctor"/>
</dbReference>
<keyword evidence="6" id="KW-1185">Reference proteome</keyword>
<keyword evidence="3" id="KW-0804">Transcription</keyword>
<dbReference type="InterPro" id="IPR000792">
    <property type="entry name" value="Tscrpt_reg_LuxR_C"/>
</dbReference>
<accession>A0A4Y4ASY9</accession>
<dbReference type="CDD" id="cd06170">
    <property type="entry name" value="LuxR_C_like"/>
    <property type="match status" value="1"/>
</dbReference>
<dbReference type="PROSITE" id="PS50043">
    <property type="entry name" value="HTH_LUXR_2"/>
    <property type="match status" value="1"/>
</dbReference>
<dbReference type="Pfam" id="PF00196">
    <property type="entry name" value="GerE"/>
    <property type="match status" value="1"/>
</dbReference>
<gene>
    <name evidence="5" type="ORF">FFL01_08540</name>
</gene>
<dbReference type="SMART" id="SM00421">
    <property type="entry name" value="HTH_LUXR"/>
    <property type="match status" value="1"/>
</dbReference>
<feature type="domain" description="HTH luxR-type" evidence="4">
    <location>
        <begin position="190"/>
        <end position="255"/>
    </location>
</feature>
<dbReference type="PANTHER" id="PTHR44688">
    <property type="entry name" value="DNA-BINDING TRANSCRIPTIONAL ACTIVATOR DEVR_DOSR"/>
    <property type="match status" value="1"/>
</dbReference>
<organism evidence="5 6">
    <name type="scientific">Flavobacterium flevense</name>
    <dbReference type="NCBI Taxonomy" id="983"/>
    <lineage>
        <taxon>Bacteria</taxon>
        <taxon>Pseudomonadati</taxon>
        <taxon>Bacteroidota</taxon>
        <taxon>Flavobacteriia</taxon>
        <taxon>Flavobacteriales</taxon>
        <taxon>Flavobacteriaceae</taxon>
        <taxon>Flavobacterium</taxon>
    </lineage>
</organism>
<dbReference type="PANTHER" id="PTHR44688:SF16">
    <property type="entry name" value="DNA-BINDING TRANSCRIPTIONAL ACTIVATOR DEVR_DOSR"/>
    <property type="match status" value="1"/>
</dbReference>
<dbReference type="GO" id="GO:0006355">
    <property type="term" value="P:regulation of DNA-templated transcription"/>
    <property type="evidence" value="ECO:0007669"/>
    <property type="project" value="InterPro"/>
</dbReference>
<dbReference type="SUPFAM" id="SSF46894">
    <property type="entry name" value="C-terminal effector domain of the bipartite response regulators"/>
    <property type="match status" value="1"/>
</dbReference>
<protein>
    <submittedName>
        <fullName evidence="5">Helix-turn-helix transcriptional regulator</fullName>
    </submittedName>
</protein>
<dbReference type="GO" id="GO:0003677">
    <property type="term" value="F:DNA binding"/>
    <property type="evidence" value="ECO:0007669"/>
    <property type="project" value="UniProtKB-KW"/>
</dbReference>
<dbReference type="Gene3D" id="1.10.10.10">
    <property type="entry name" value="Winged helix-like DNA-binding domain superfamily/Winged helix DNA-binding domain"/>
    <property type="match status" value="1"/>
</dbReference>
<evidence type="ECO:0000256" key="3">
    <source>
        <dbReference type="ARBA" id="ARBA00023163"/>
    </source>
</evidence>
<keyword evidence="1" id="KW-0805">Transcription regulation</keyword>
<sequence length="257" mass="29669">MELNPLKDLHERFSLEMMDSEKYRAIVLKECIAKMANYVAIDRSVAVLSDLAENKSHVFAGDFGAFFGMTPNHYSTIDSIWEEDIYRRIHPEDLFQRHLLELEFFNFLKSIESKEQLNYATSCTIRVLNSNQEYEYISHRSFYLQHSLKGGLWLDVCLYNYSFDTPPLDNKIDGKIKNIKTGTQRLVDTYNNCSDLLTSREKEILIKVGQGLISKEIASELKISINTVNRHRQNILEKLKVGNSMEAVCTAKALNIL</sequence>
<dbReference type="RefSeq" id="WP_073246278.1">
    <property type="nucleotide sequence ID" value="NZ_BJNP01000006.1"/>
</dbReference>
<dbReference type="PRINTS" id="PR00038">
    <property type="entry name" value="HTHLUXR"/>
</dbReference>
<dbReference type="AlphaFoldDB" id="A0A4Y4ASY9"/>
<comment type="caution">
    <text evidence="5">The sequence shown here is derived from an EMBL/GenBank/DDBJ whole genome shotgun (WGS) entry which is preliminary data.</text>
</comment>
<name>A0A4Y4ASY9_9FLAO</name>
<dbReference type="EMBL" id="BJNP01000006">
    <property type="protein sequence ID" value="GEC71315.1"/>
    <property type="molecule type" value="Genomic_DNA"/>
</dbReference>
<dbReference type="Proteomes" id="UP000316775">
    <property type="component" value="Unassembled WGS sequence"/>
</dbReference>
<evidence type="ECO:0000313" key="5">
    <source>
        <dbReference type="EMBL" id="GEC71315.1"/>
    </source>
</evidence>
<evidence type="ECO:0000256" key="2">
    <source>
        <dbReference type="ARBA" id="ARBA00023125"/>
    </source>
</evidence>
<proteinExistence type="predicted"/>
<evidence type="ECO:0000313" key="6">
    <source>
        <dbReference type="Proteomes" id="UP000316775"/>
    </source>
</evidence>
<dbReference type="InterPro" id="IPR036388">
    <property type="entry name" value="WH-like_DNA-bd_sf"/>
</dbReference>
<dbReference type="Gene3D" id="3.30.450.20">
    <property type="entry name" value="PAS domain"/>
    <property type="match status" value="1"/>
</dbReference>
<reference evidence="5 6" key="1">
    <citation type="submission" date="2019-06" db="EMBL/GenBank/DDBJ databases">
        <title>Whole genome shotgun sequence of Flavobacterium flevense NBRC 14960.</title>
        <authorList>
            <person name="Hosoyama A."/>
            <person name="Uohara A."/>
            <person name="Ohji S."/>
            <person name="Ichikawa N."/>
        </authorList>
    </citation>
    <scope>NUCLEOTIDE SEQUENCE [LARGE SCALE GENOMIC DNA]</scope>
    <source>
        <strain evidence="5 6">NBRC 14960</strain>
    </source>
</reference>
<dbReference type="STRING" id="983.SAMN05443543_10984"/>
<keyword evidence="2" id="KW-0238">DNA-binding</keyword>
<dbReference type="PROSITE" id="PS00622">
    <property type="entry name" value="HTH_LUXR_1"/>
    <property type="match status" value="1"/>
</dbReference>
<evidence type="ECO:0000256" key="1">
    <source>
        <dbReference type="ARBA" id="ARBA00023015"/>
    </source>
</evidence>
<evidence type="ECO:0000259" key="4">
    <source>
        <dbReference type="PROSITE" id="PS50043"/>
    </source>
</evidence>